<dbReference type="EMBL" id="JAAPAO010000115">
    <property type="protein sequence ID" value="KAF4672233.1"/>
    <property type="molecule type" value="Genomic_DNA"/>
</dbReference>
<reference evidence="1 2" key="1">
    <citation type="submission" date="2020-04" db="EMBL/GenBank/DDBJ databases">
        <title>Perkinsus chesapeaki whole genome sequence.</title>
        <authorList>
            <person name="Bogema D.R."/>
        </authorList>
    </citation>
    <scope>NUCLEOTIDE SEQUENCE [LARGE SCALE GENOMIC DNA]</scope>
    <source>
        <strain evidence="1">ATCC PRA-425</strain>
    </source>
</reference>
<dbReference type="Proteomes" id="UP000591131">
    <property type="component" value="Unassembled WGS sequence"/>
</dbReference>
<protein>
    <submittedName>
        <fullName evidence="1">Uncharacterized protein</fullName>
    </submittedName>
</protein>
<sequence length="332" mass="36872">MSFRQASRRRQLLSVYLGVLHKRIGFLHEDILWNVWRYLRSPIPASIALRSTVGRQTYIDNITTLGDSSFLTLMCLARQSLICAYVPSNFGEPVAELFIGQRFSIIGTEGTMIFGVDSMNLTIVRLSLTNAASVLPDIPLPLSRAYEVVDNMVVSNHHIFITTLGDLVVYYLDLRSDDYNAWVRIYESSDEIDSFDCIADTSLSANHQLLFIVDNTIRYRIVNSSDEDVSSTSIQGAHLCRFIPNTSALACIAVRTLNDVPGNTPIFQAWVVVVDLLTSTQILKSDMFSGSGLLKCLSVTNDWDIAVLASLARSEYLSITALTLEDQNGAPT</sequence>
<gene>
    <name evidence="1" type="ORF">FOL47_000749</name>
</gene>
<comment type="caution">
    <text evidence="1">The sequence shown here is derived from an EMBL/GenBank/DDBJ whole genome shotgun (WGS) entry which is preliminary data.</text>
</comment>
<dbReference type="OrthoDB" id="423569at2759"/>
<proteinExistence type="predicted"/>
<name>A0A7J6MKZ8_PERCH</name>
<keyword evidence="2" id="KW-1185">Reference proteome</keyword>
<accession>A0A7J6MKZ8</accession>
<evidence type="ECO:0000313" key="1">
    <source>
        <dbReference type="EMBL" id="KAF4672233.1"/>
    </source>
</evidence>
<organism evidence="1 2">
    <name type="scientific">Perkinsus chesapeaki</name>
    <name type="common">Clam parasite</name>
    <name type="synonym">Perkinsus andrewsi</name>
    <dbReference type="NCBI Taxonomy" id="330153"/>
    <lineage>
        <taxon>Eukaryota</taxon>
        <taxon>Sar</taxon>
        <taxon>Alveolata</taxon>
        <taxon>Perkinsozoa</taxon>
        <taxon>Perkinsea</taxon>
        <taxon>Perkinsida</taxon>
        <taxon>Perkinsidae</taxon>
        <taxon>Perkinsus</taxon>
    </lineage>
</organism>
<evidence type="ECO:0000313" key="2">
    <source>
        <dbReference type="Proteomes" id="UP000591131"/>
    </source>
</evidence>
<dbReference type="AlphaFoldDB" id="A0A7J6MKZ8"/>